<evidence type="ECO:0000313" key="3">
    <source>
        <dbReference type="Proteomes" id="UP000015105"/>
    </source>
</evidence>
<reference evidence="3" key="1">
    <citation type="journal article" date="2014" name="Science">
        <title>Ancient hybridizations among the ancestral genomes of bread wheat.</title>
        <authorList>
            <consortium name="International Wheat Genome Sequencing Consortium,"/>
            <person name="Marcussen T."/>
            <person name="Sandve S.R."/>
            <person name="Heier L."/>
            <person name="Spannagl M."/>
            <person name="Pfeifer M."/>
            <person name="Jakobsen K.S."/>
            <person name="Wulff B.B."/>
            <person name="Steuernagel B."/>
            <person name="Mayer K.F."/>
            <person name="Olsen O.A."/>
        </authorList>
    </citation>
    <scope>NUCLEOTIDE SEQUENCE [LARGE SCALE GENOMIC DNA]</scope>
    <source>
        <strain evidence="3">cv. AL8/78</strain>
    </source>
</reference>
<reference evidence="2" key="4">
    <citation type="submission" date="2019-03" db="UniProtKB">
        <authorList>
            <consortium name="EnsemblPlants"/>
        </authorList>
    </citation>
    <scope>IDENTIFICATION</scope>
</reference>
<evidence type="ECO:0000313" key="2">
    <source>
        <dbReference type="EnsemblPlants" id="AET6Gv20777000.10"/>
    </source>
</evidence>
<accession>A0A453PMD5</accession>
<organism evidence="2 3">
    <name type="scientific">Aegilops tauschii subsp. strangulata</name>
    <name type="common">Goatgrass</name>
    <dbReference type="NCBI Taxonomy" id="200361"/>
    <lineage>
        <taxon>Eukaryota</taxon>
        <taxon>Viridiplantae</taxon>
        <taxon>Streptophyta</taxon>
        <taxon>Embryophyta</taxon>
        <taxon>Tracheophyta</taxon>
        <taxon>Spermatophyta</taxon>
        <taxon>Magnoliopsida</taxon>
        <taxon>Liliopsida</taxon>
        <taxon>Poales</taxon>
        <taxon>Poaceae</taxon>
        <taxon>BOP clade</taxon>
        <taxon>Pooideae</taxon>
        <taxon>Triticodae</taxon>
        <taxon>Triticeae</taxon>
        <taxon>Triticinae</taxon>
        <taxon>Aegilops</taxon>
    </lineage>
</organism>
<evidence type="ECO:0000256" key="1">
    <source>
        <dbReference type="SAM" id="MobiDB-lite"/>
    </source>
</evidence>
<sequence>SNTCSNKPAASGKLLEKIKLVELLPYHYISRTDTPMHRIIGRTRSRPCFFPSIIINLSVAQRKFVRTYPSSSVLSRSSPGTAVRCTPDCITAPHPSIRLQKSKLSPARGEREE</sequence>
<protein>
    <submittedName>
        <fullName evidence="2">Uncharacterized protein</fullName>
    </submittedName>
</protein>
<reference evidence="2" key="5">
    <citation type="journal article" date="2021" name="G3 (Bethesda)">
        <title>Aegilops tauschii genome assembly Aet v5.0 features greater sequence contiguity and improved annotation.</title>
        <authorList>
            <person name="Wang L."/>
            <person name="Zhu T."/>
            <person name="Rodriguez J.C."/>
            <person name="Deal K.R."/>
            <person name="Dubcovsky J."/>
            <person name="McGuire P.E."/>
            <person name="Lux T."/>
            <person name="Spannagl M."/>
            <person name="Mayer K.F.X."/>
            <person name="Baldrich P."/>
            <person name="Meyers B.C."/>
            <person name="Huo N."/>
            <person name="Gu Y.Q."/>
            <person name="Zhou H."/>
            <person name="Devos K.M."/>
            <person name="Bennetzen J.L."/>
            <person name="Unver T."/>
            <person name="Budak H."/>
            <person name="Gulick P.J."/>
            <person name="Galiba G."/>
            <person name="Kalapos B."/>
            <person name="Nelson D.R."/>
            <person name="Li P."/>
            <person name="You F.M."/>
            <person name="Luo M.C."/>
            <person name="Dvorak J."/>
        </authorList>
    </citation>
    <scope>NUCLEOTIDE SEQUENCE [LARGE SCALE GENOMIC DNA]</scope>
    <source>
        <strain evidence="2">cv. AL8/78</strain>
    </source>
</reference>
<dbReference type="Proteomes" id="UP000015105">
    <property type="component" value="Chromosome 6D"/>
</dbReference>
<reference evidence="3" key="2">
    <citation type="journal article" date="2017" name="Nat. Plants">
        <title>The Aegilops tauschii genome reveals multiple impacts of transposons.</title>
        <authorList>
            <person name="Zhao G."/>
            <person name="Zou C."/>
            <person name="Li K."/>
            <person name="Wang K."/>
            <person name="Li T."/>
            <person name="Gao L."/>
            <person name="Zhang X."/>
            <person name="Wang H."/>
            <person name="Yang Z."/>
            <person name="Liu X."/>
            <person name="Jiang W."/>
            <person name="Mao L."/>
            <person name="Kong X."/>
            <person name="Jiao Y."/>
            <person name="Jia J."/>
        </authorList>
    </citation>
    <scope>NUCLEOTIDE SEQUENCE [LARGE SCALE GENOMIC DNA]</scope>
    <source>
        <strain evidence="3">cv. AL8/78</strain>
    </source>
</reference>
<dbReference type="Gramene" id="AET6Gv20777000.10">
    <property type="protein sequence ID" value="AET6Gv20777000.10"/>
    <property type="gene ID" value="AET6Gv20777000"/>
</dbReference>
<dbReference type="AlphaFoldDB" id="A0A453PMD5"/>
<feature type="region of interest" description="Disordered" evidence="1">
    <location>
        <begin position="94"/>
        <end position="113"/>
    </location>
</feature>
<reference evidence="2" key="3">
    <citation type="journal article" date="2017" name="Nature">
        <title>Genome sequence of the progenitor of the wheat D genome Aegilops tauschii.</title>
        <authorList>
            <person name="Luo M.C."/>
            <person name="Gu Y.Q."/>
            <person name="Puiu D."/>
            <person name="Wang H."/>
            <person name="Twardziok S.O."/>
            <person name="Deal K.R."/>
            <person name="Huo N."/>
            <person name="Zhu T."/>
            <person name="Wang L."/>
            <person name="Wang Y."/>
            <person name="McGuire P.E."/>
            <person name="Liu S."/>
            <person name="Long H."/>
            <person name="Ramasamy R.K."/>
            <person name="Rodriguez J.C."/>
            <person name="Van S.L."/>
            <person name="Yuan L."/>
            <person name="Wang Z."/>
            <person name="Xia Z."/>
            <person name="Xiao L."/>
            <person name="Anderson O.D."/>
            <person name="Ouyang S."/>
            <person name="Liang Y."/>
            <person name="Zimin A.V."/>
            <person name="Pertea G."/>
            <person name="Qi P."/>
            <person name="Bennetzen J.L."/>
            <person name="Dai X."/>
            <person name="Dawson M.W."/>
            <person name="Muller H.G."/>
            <person name="Kugler K."/>
            <person name="Rivarola-Duarte L."/>
            <person name="Spannagl M."/>
            <person name="Mayer K.F.X."/>
            <person name="Lu F.H."/>
            <person name="Bevan M.W."/>
            <person name="Leroy P."/>
            <person name="Li P."/>
            <person name="You F.M."/>
            <person name="Sun Q."/>
            <person name="Liu Z."/>
            <person name="Lyons E."/>
            <person name="Wicker T."/>
            <person name="Salzberg S.L."/>
            <person name="Devos K.M."/>
            <person name="Dvorak J."/>
        </authorList>
    </citation>
    <scope>NUCLEOTIDE SEQUENCE [LARGE SCALE GENOMIC DNA]</scope>
    <source>
        <strain evidence="2">cv. AL8/78</strain>
    </source>
</reference>
<keyword evidence="3" id="KW-1185">Reference proteome</keyword>
<proteinExistence type="predicted"/>
<dbReference type="EnsemblPlants" id="AET6Gv20777000.10">
    <property type="protein sequence ID" value="AET6Gv20777000.10"/>
    <property type="gene ID" value="AET6Gv20777000"/>
</dbReference>
<name>A0A453PMD5_AEGTS</name>